<organism evidence="2 3">
    <name type="scientific">Pleurodeles waltl</name>
    <name type="common">Iberian ribbed newt</name>
    <dbReference type="NCBI Taxonomy" id="8319"/>
    <lineage>
        <taxon>Eukaryota</taxon>
        <taxon>Metazoa</taxon>
        <taxon>Chordata</taxon>
        <taxon>Craniata</taxon>
        <taxon>Vertebrata</taxon>
        <taxon>Euteleostomi</taxon>
        <taxon>Amphibia</taxon>
        <taxon>Batrachia</taxon>
        <taxon>Caudata</taxon>
        <taxon>Salamandroidea</taxon>
        <taxon>Salamandridae</taxon>
        <taxon>Pleurodelinae</taxon>
        <taxon>Pleurodeles</taxon>
    </lineage>
</organism>
<gene>
    <name evidence="2" type="ORF">NDU88_001924</name>
</gene>
<dbReference type="Proteomes" id="UP001066276">
    <property type="component" value="Chromosome 1_1"/>
</dbReference>
<accession>A0AAV7WQ44</accession>
<dbReference type="EMBL" id="JANPWB010000001">
    <property type="protein sequence ID" value="KAJ1214305.1"/>
    <property type="molecule type" value="Genomic_DNA"/>
</dbReference>
<name>A0AAV7WQ44_PLEWA</name>
<comment type="caution">
    <text evidence="2">The sequence shown here is derived from an EMBL/GenBank/DDBJ whole genome shotgun (WGS) entry which is preliminary data.</text>
</comment>
<evidence type="ECO:0000313" key="3">
    <source>
        <dbReference type="Proteomes" id="UP001066276"/>
    </source>
</evidence>
<reference evidence="2" key="1">
    <citation type="journal article" date="2022" name="bioRxiv">
        <title>Sequencing and chromosome-scale assembly of the giantPleurodeles waltlgenome.</title>
        <authorList>
            <person name="Brown T."/>
            <person name="Elewa A."/>
            <person name="Iarovenko S."/>
            <person name="Subramanian E."/>
            <person name="Araus A.J."/>
            <person name="Petzold A."/>
            <person name="Susuki M."/>
            <person name="Suzuki K.-i.T."/>
            <person name="Hayashi T."/>
            <person name="Toyoda A."/>
            <person name="Oliveira C."/>
            <person name="Osipova E."/>
            <person name="Leigh N.D."/>
            <person name="Simon A."/>
            <person name="Yun M.H."/>
        </authorList>
    </citation>
    <scope>NUCLEOTIDE SEQUENCE</scope>
    <source>
        <strain evidence="2">20211129_DDA</strain>
        <tissue evidence="2">Liver</tissue>
    </source>
</reference>
<evidence type="ECO:0000313" key="2">
    <source>
        <dbReference type="EMBL" id="KAJ1214305.1"/>
    </source>
</evidence>
<keyword evidence="3" id="KW-1185">Reference proteome</keyword>
<dbReference type="AlphaFoldDB" id="A0AAV7WQ44"/>
<feature type="region of interest" description="Disordered" evidence="1">
    <location>
        <begin position="1"/>
        <end position="32"/>
    </location>
</feature>
<sequence length="153" mass="16581">MANRQHQESALGPGLFILHNPATPGPHGPGRRVLEVPGVERRTRGAMENEGKHHNRAAGERVWRAPDPKMVAAIASVIRNQAKVGWTRQWSGAAKEGSTLRGVLYGEESVIIWGHSPLTTPRIECTELEVGTPISLKAHRGGLEAARCSLFAC</sequence>
<proteinExistence type="predicted"/>
<evidence type="ECO:0000256" key="1">
    <source>
        <dbReference type="SAM" id="MobiDB-lite"/>
    </source>
</evidence>
<protein>
    <submittedName>
        <fullName evidence="2">Uncharacterized protein</fullName>
    </submittedName>
</protein>